<dbReference type="AlphaFoldDB" id="A0AAW8Z522"/>
<evidence type="ECO:0000256" key="1">
    <source>
        <dbReference type="SAM" id="Phobius"/>
    </source>
</evidence>
<dbReference type="Proteomes" id="UP001284654">
    <property type="component" value="Unassembled WGS sequence"/>
</dbReference>
<evidence type="ECO:0000313" key="2">
    <source>
        <dbReference type="EMBL" id="MDV4316439.1"/>
    </source>
</evidence>
<reference evidence="2" key="1">
    <citation type="submission" date="2023-10" db="EMBL/GenBank/DDBJ databases">
        <authorList>
            <person name="Sykes E.M.E."/>
            <person name="Khan I.U.H."/>
            <person name="Kumar A."/>
        </authorList>
    </citation>
    <scope>NUCLEOTIDE SEQUENCE</scope>
    <source>
        <strain evidence="2">IK5</strain>
    </source>
</reference>
<keyword evidence="1" id="KW-0812">Transmembrane</keyword>
<organism evidence="2 3">
    <name type="scientific">Acinetobacter indicus</name>
    <dbReference type="NCBI Taxonomy" id="756892"/>
    <lineage>
        <taxon>Bacteria</taxon>
        <taxon>Pseudomonadati</taxon>
        <taxon>Pseudomonadota</taxon>
        <taxon>Gammaproteobacteria</taxon>
        <taxon>Moraxellales</taxon>
        <taxon>Moraxellaceae</taxon>
        <taxon>Acinetobacter</taxon>
    </lineage>
</organism>
<dbReference type="EMBL" id="JAWJYY010000001">
    <property type="protein sequence ID" value="MDV4316439.1"/>
    <property type="molecule type" value="Genomic_DNA"/>
</dbReference>
<sequence>MKKREEPVIKSSFHFVKKDSWSWKVVLVYDIFMMALILINLFCLSANAILMSDFGDWLFNFIQLPEVLQFYRTELRPWVIITEGWFTTFLIIELLVRWGLAIIFRHHARWWFFPFVHWYEVLSILPQLRFLRLLRAVAIGYNLYSHGYKVIPDSIFRRANFYYNLVMEELSSRIVLTIVNNLQRELSSSTGHRQFIDDLVEQHRKLLAAALADILQQSLGKELQSQRQSIAENVGQVVSQAIEDTPELTQLLRLLPIVGGRMERQIQSIGQRLGENITQGLIQPFAHHDSLPDNVAYAHIADKVSQIEIEHNPHIDALVESAVFETLEAIRKQVKVKKWQQILNEQETDKE</sequence>
<keyword evidence="1" id="KW-1133">Transmembrane helix</keyword>
<feature type="transmembrane region" description="Helical" evidence="1">
    <location>
        <begin position="85"/>
        <end position="104"/>
    </location>
</feature>
<accession>A0AAW8Z522</accession>
<gene>
    <name evidence="2" type="ORF">MSG88_11865</name>
</gene>
<keyword evidence="1" id="KW-0472">Membrane</keyword>
<name>A0AAW8Z522_9GAMM</name>
<comment type="caution">
    <text evidence="2">The sequence shown here is derived from an EMBL/GenBank/DDBJ whole genome shotgun (WGS) entry which is preliminary data.</text>
</comment>
<proteinExistence type="predicted"/>
<feature type="transmembrane region" description="Helical" evidence="1">
    <location>
        <begin position="21"/>
        <end position="50"/>
    </location>
</feature>
<evidence type="ECO:0000313" key="3">
    <source>
        <dbReference type="Proteomes" id="UP001284654"/>
    </source>
</evidence>
<protein>
    <submittedName>
        <fullName evidence="2">Preprotein translocase subunit SecA</fullName>
    </submittedName>
</protein>
<dbReference type="RefSeq" id="WP_317306366.1">
    <property type="nucleotide sequence ID" value="NZ_JAWJYY010000001.1"/>
</dbReference>